<evidence type="ECO:0000313" key="4">
    <source>
        <dbReference type="Proteomes" id="UP000001425"/>
    </source>
</evidence>
<dbReference type="AlphaFoldDB" id="Q6YRT6"/>
<evidence type="ECO:0000313" key="3">
    <source>
        <dbReference type="EMBL" id="BAD02125.1"/>
    </source>
</evidence>
<dbReference type="PANTHER" id="PTHR35531:SF1">
    <property type="entry name" value="INNER MEMBRANE PROTEIN YBCI-RELATED"/>
    <property type="match status" value="1"/>
</dbReference>
<dbReference type="EMBL" id="AP006585">
    <property type="protein sequence ID" value="BAD02066.1"/>
    <property type="molecule type" value="Genomic_DNA"/>
</dbReference>
<keyword evidence="1" id="KW-0175">Coiled coil</keyword>
<protein>
    <submittedName>
        <fullName evidence="2">Slr6009 protein</fullName>
    </submittedName>
    <submittedName>
        <fullName evidence="3">Slr6068 protein</fullName>
    </submittedName>
</protein>
<reference evidence="3 4" key="1">
    <citation type="journal article" date="2003" name="DNA Res.">
        <title>Structural analysis of four large plasmids harboring in a unicellular cyanobacterium, Synechocystis sp. PCC 6803.</title>
        <authorList>
            <person name="Kaneko T."/>
            <person name="Nakamura Y."/>
            <person name="Sasamoto S."/>
            <person name="Watanabe A."/>
            <person name="Kohara M."/>
            <person name="Matsumoto M."/>
            <person name="Shimpo S."/>
            <person name="Yamada M."/>
            <person name="Tabata S."/>
        </authorList>
    </citation>
    <scope>NUCLEOTIDE SEQUENCE [LARGE SCALE GENOMIC DNA]</scope>
    <source>
        <strain evidence="3">PCC 6803</strain>
        <strain evidence="4">PCC 6803 / Kazusa</strain>
        <plasmid evidence="4">Plasmid pSYSX</plasmid>
    </source>
</reference>
<sequence length="264" mass="29786">MEDPQGQSNPFLAPELDELVDNKISEDVWQQMLGELPCSVTTEDCINQLQNVAVQNSRLLADLQEKIDEAQNAVDEARRKNLDSIAIGNFSPFIQTFLYSTLGPVSNGVEPPVNNPFRLILGNTLSAFLGQGLGALFNWSDYAANDSQQQRAIAIGDIQIKIAELQRNKAELTQKLREQVVFEALKLEEIARNFQIEQEIAKRDKQRLEIAKVSYRFGEGDSERYLNQISAYDRQKAATFREWSRLRSQVITVKLLVLGGQDAE</sequence>
<dbReference type="KEGG" id="syn:slr6009"/>
<name>Q6YRT6_SYNY3</name>
<dbReference type="Gene3D" id="1.20.1600.10">
    <property type="entry name" value="Outer membrane efflux proteins (OEP)"/>
    <property type="match status" value="1"/>
</dbReference>
<organism evidence="3 4">
    <name type="scientific">Synechocystis sp. (strain ATCC 27184 / PCC 6803 / Kazusa)</name>
    <dbReference type="NCBI Taxonomy" id="1111708"/>
    <lineage>
        <taxon>Bacteria</taxon>
        <taxon>Bacillati</taxon>
        <taxon>Cyanobacteriota</taxon>
        <taxon>Cyanophyceae</taxon>
        <taxon>Synechococcales</taxon>
        <taxon>Merismopediaceae</taxon>
        <taxon>Synechocystis</taxon>
    </lineage>
</organism>
<gene>
    <name evidence="2" type="ordered locus">slr6009</name>
    <name evidence="3" type="ordered locus">slr6068</name>
</gene>
<dbReference type="EnsemblBacteria" id="BAD02125">
    <property type="protein sequence ID" value="BAD02125"/>
    <property type="gene ID" value="BAD02125"/>
</dbReference>
<evidence type="ECO:0000313" key="2">
    <source>
        <dbReference type="EMBL" id="BAD02066.1"/>
    </source>
</evidence>
<evidence type="ECO:0000256" key="1">
    <source>
        <dbReference type="SAM" id="Coils"/>
    </source>
</evidence>
<dbReference type="Proteomes" id="UP000001425">
    <property type="component" value="Plasmid pSYSX"/>
</dbReference>
<dbReference type="KEGG" id="syn:slr6068"/>
<dbReference type="InParanoid" id="Q6YRT6"/>
<dbReference type="PANTHER" id="PTHR35531">
    <property type="entry name" value="INNER MEMBRANE PROTEIN YBCI-RELATED"/>
    <property type="match status" value="1"/>
</dbReference>
<dbReference type="GO" id="GO:0005886">
    <property type="term" value="C:plasma membrane"/>
    <property type="evidence" value="ECO:0000318"/>
    <property type="project" value="GO_Central"/>
</dbReference>
<keyword evidence="4" id="KW-1185">Reference proteome</keyword>
<feature type="coiled-coil region" evidence="1">
    <location>
        <begin position="46"/>
        <end position="80"/>
    </location>
</feature>
<dbReference type="EnsemblBacteria" id="BAD02066">
    <property type="protein sequence ID" value="BAD02066"/>
    <property type="gene ID" value="BAD02066"/>
</dbReference>
<keyword evidence="3" id="KW-0614">Plasmid</keyword>
<accession>Q6YRT6</accession>
<proteinExistence type="predicted"/>
<geneLocation type="plasmid" evidence="3 4">
    <name>pSYSX</name>
</geneLocation>
<dbReference type="EMBL" id="AP006585">
    <property type="protein sequence ID" value="BAD02125.1"/>
    <property type="molecule type" value="Genomic_DNA"/>
</dbReference>